<comment type="caution">
    <text evidence="7">The sequence shown here is derived from an EMBL/GenBank/DDBJ whole genome shotgun (WGS) entry which is preliminary data.</text>
</comment>
<dbReference type="AlphaFoldDB" id="A0A838B881"/>
<dbReference type="GO" id="GO:0006355">
    <property type="term" value="P:regulation of DNA-templated transcription"/>
    <property type="evidence" value="ECO:0007669"/>
    <property type="project" value="InterPro"/>
</dbReference>
<evidence type="ECO:0000313" key="8">
    <source>
        <dbReference type="Proteomes" id="UP000558284"/>
    </source>
</evidence>
<dbReference type="SUPFAM" id="SSF47598">
    <property type="entry name" value="Ribbon-helix-helix"/>
    <property type="match status" value="1"/>
</dbReference>
<name>A0A838B881_9HYPH</name>
<dbReference type="InterPro" id="IPR014795">
    <property type="entry name" value="TacA_1-like"/>
</dbReference>
<keyword evidence="8" id="KW-1185">Reference proteome</keyword>
<keyword evidence="3" id="KW-0805">Transcription regulation</keyword>
<dbReference type="PANTHER" id="PTHR35401">
    <property type="entry name" value="COPG FAMILY HELIX-TURN-HELIX PROTEIN-RELATED-RELATED"/>
    <property type="match status" value="1"/>
</dbReference>
<gene>
    <name evidence="7" type="ORF">H0241_22205</name>
</gene>
<comment type="similarity">
    <text evidence="6">Belongs to the TacA antitoxin family.</text>
</comment>
<evidence type="ECO:0000256" key="5">
    <source>
        <dbReference type="ARBA" id="ARBA00023163"/>
    </source>
</evidence>
<dbReference type="Gene3D" id="1.20.5.780">
    <property type="entry name" value="Single helix bin"/>
    <property type="match status" value="1"/>
</dbReference>
<protein>
    <submittedName>
        <fullName evidence="7">DUF1778 domain-containing protein</fullName>
    </submittedName>
</protein>
<dbReference type="GO" id="GO:0003677">
    <property type="term" value="F:DNA binding"/>
    <property type="evidence" value="ECO:0007669"/>
    <property type="project" value="UniProtKB-KW"/>
</dbReference>
<evidence type="ECO:0000256" key="3">
    <source>
        <dbReference type="ARBA" id="ARBA00023015"/>
    </source>
</evidence>
<evidence type="ECO:0000256" key="6">
    <source>
        <dbReference type="ARBA" id="ARBA00049988"/>
    </source>
</evidence>
<dbReference type="InterPro" id="IPR010985">
    <property type="entry name" value="Ribbon_hlx_hlx"/>
</dbReference>
<evidence type="ECO:0000256" key="4">
    <source>
        <dbReference type="ARBA" id="ARBA00023125"/>
    </source>
</evidence>
<dbReference type="Proteomes" id="UP000558284">
    <property type="component" value="Unassembled WGS sequence"/>
</dbReference>
<keyword evidence="2" id="KW-1277">Toxin-antitoxin system</keyword>
<evidence type="ECO:0000256" key="2">
    <source>
        <dbReference type="ARBA" id="ARBA00022649"/>
    </source>
</evidence>
<dbReference type="Pfam" id="PF08681">
    <property type="entry name" value="TacA1"/>
    <property type="match status" value="1"/>
</dbReference>
<keyword evidence="1" id="KW-0678">Repressor</keyword>
<keyword evidence="4" id="KW-0238">DNA-binding</keyword>
<keyword evidence="5" id="KW-0804">Transcription</keyword>
<reference evidence="7 8" key="1">
    <citation type="submission" date="2020-07" db="EMBL/GenBank/DDBJ databases">
        <title>Definition of the novel symbiovar canariense within Mesorhizobium novociceri, a new species of genus Mesorhizobium nodulating Cicer canariense in the Caldera de Taburiente National Park (La Palma, Canary Islands).</title>
        <authorList>
            <person name="Leon-Barrios M."/>
            <person name="Perez-Yepez J."/>
            <person name="Flores-Felix J.D."/>
            <person name="Ramirez-Baena M.H."/>
            <person name="Pulido-Suarez L."/>
            <person name="Igual J.M."/>
            <person name="Velazquez E."/>
            <person name="Peix A."/>
        </authorList>
    </citation>
    <scope>NUCLEOTIDE SEQUENCE [LARGE SCALE GENOMIC DNA]</scope>
    <source>
        <strain evidence="7 8">CCANP35</strain>
    </source>
</reference>
<dbReference type="RefSeq" id="WP_181059974.1">
    <property type="nucleotide sequence ID" value="NZ_JACDTY010000011.1"/>
</dbReference>
<evidence type="ECO:0000256" key="1">
    <source>
        <dbReference type="ARBA" id="ARBA00022491"/>
    </source>
</evidence>
<evidence type="ECO:0000313" key="7">
    <source>
        <dbReference type="EMBL" id="MBA1142938.1"/>
    </source>
</evidence>
<organism evidence="7 8">
    <name type="scientific">Mesorhizobium neociceri</name>
    <dbReference type="NCBI Taxonomy" id="1307853"/>
    <lineage>
        <taxon>Bacteria</taxon>
        <taxon>Pseudomonadati</taxon>
        <taxon>Pseudomonadota</taxon>
        <taxon>Alphaproteobacteria</taxon>
        <taxon>Hyphomicrobiales</taxon>
        <taxon>Phyllobacteriaceae</taxon>
        <taxon>Mesorhizobium</taxon>
    </lineage>
</organism>
<dbReference type="PANTHER" id="PTHR35401:SF1">
    <property type="entry name" value="CYTOPLASMIC PROTEIN"/>
    <property type="match status" value="1"/>
</dbReference>
<proteinExistence type="inferred from homology"/>
<dbReference type="EMBL" id="JACDTY010000011">
    <property type="protein sequence ID" value="MBA1142938.1"/>
    <property type="molecule type" value="Genomic_DNA"/>
</dbReference>
<accession>A0A838B881</accession>
<sequence>MKHESPTEASKRSTLNIRIKPEERGLIDEAARALGKTRTDFILDAARRMAEDTLLDRTLIKVSPEAYAEFLALLDAPAKPDKRLSRLMNARLPWETGE</sequence>